<evidence type="ECO:0000313" key="5">
    <source>
        <dbReference type="Proteomes" id="UP001497512"/>
    </source>
</evidence>
<sequence>MLNPIESHMKLCVLVSQGDNGLGSVQRGAHIGQVIAALQTQSGSIVCEGRVQPLSQLPRRVAALAAGLRRLGLRSGERVAIAALNSEWYLEWLLAVPCAGGIIAPLNYRWSAEEASQAVQQIEAKFLVLDRSCLQQWPDLKQCCPSLQLQVLLGPGFNHPASINAEKVLILAGQNPRLDFYWGPDSVALICFTSGTTGRPKGVAISHNALIVQSLAKIAVIGYSSCDVFLHTSQFCHIGGISSVLATLMAGGSLVILPKFQSEAVLEAVKDHLVTAMIVVPAMLFDLVATSSSLKRHKRTFPSIQTLLNGGGGISAGLLASTKELFPAANIFSAYGMTEACSSMSFTLLHGQSSSGRSYWRKGANTGTLNSRDLGGICVGQAAPHVELQIMDEDLVRDGGSRNIEFFGQNLQNELFREGRVLTRGLHVMERYWGLPEETAAVLSRDGWLDTGDVGWMDGDGQLWLLGRHKDTIKSGGENVYSLEVETALVKHPGVLAAAVVGIPHERLNEVVAAVIRLQDKWQWEENVSEGDTGSKMLSPNECWGSSQEQIISIHKLQMHCQQLGVSRYKLPRFILAIKEQFPTTSTGKVRKGDLKELLLTSLAENGRSPKWPGQSSPPDSRGIPHAHSRL</sequence>
<dbReference type="CDD" id="cd04433">
    <property type="entry name" value="AFD_class_I"/>
    <property type="match status" value="1"/>
</dbReference>
<reference evidence="4" key="1">
    <citation type="submission" date="2024-02" db="EMBL/GenBank/DDBJ databases">
        <authorList>
            <consortium name="ELIXIR-Norway"/>
            <consortium name="Elixir Norway"/>
        </authorList>
    </citation>
    <scope>NUCLEOTIDE SEQUENCE</scope>
</reference>
<feature type="domain" description="AMP-dependent synthetase/ligase" evidence="2">
    <location>
        <begin position="55"/>
        <end position="433"/>
    </location>
</feature>
<organism evidence="4 5">
    <name type="scientific">Sphagnum troendelagicum</name>
    <dbReference type="NCBI Taxonomy" id="128251"/>
    <lineage>
        <taxon>Eukaryota</taxon>
        <taxon>Viridiplantae</taxon>
        <taxon>Streptophyta</taxon>
        <taxon>Embryophyta</taxon>
        <taxon>Bryophyta</taxon>
        <taxon>Sphagnophytina</taxon>
        <taxon>Sphagnopsida</taxon>
        <taxon>Sphagnales</taxon>
        <taxon>Sphagnaceae</taxon>
        <taxon>Sphagnum</taxon>
    </lineage>
</organism>
<name>A0ABP0UFX5_9BRYO</name>
<dbReference type="InterPro" id="IPR025110">
    <property type="entry name" value="AMP-bd_C"/>
</dbReference>
<dbReference type="InterPro" id="IPR020845">
    <property type="entry name" value="AMP-binding_CS"/>
</dbReference>
<proteinExistence type="predicted"/>
<evidence type="ECO:0000259" key="2">
    <source>
        <dbReference type="Pfam" id="PF00501"/>
    </source>
</evidence>
<dbReference type="InterPro" id="IPR045851">
    <property type="entry name" value="AMP-bd_C_sf"/>
</dbReference>
<dbReference type="PROSITE" id="PS00455">
    <property type="entry name" value="AMP_BINDING"/>
    <property type="match status" value="1"/>
</dbReference>
<dbReference type="InterPro" id="IPR042099">
    <property type="entry name" value="ANL_N_sf"/>
</dbReference>
<dbReference type="Proteomes" id="UP001497512">
    <property type="component" value="Chromosome 3"/>
</dbReference>
<accession>A0ABP0UFX5</accession>
<dbReference type="Pfam" id="PF00501">
    <property type="entry name" value="AMP-binding"/>
    <property type="match status" value="1"/>
</dbReference>
<dbReference type="Gene3D" id="3.40.50.12780">
    <property type="entry name" value="N-terminal domain of ligase-like"/>
    <property type="match status" value="1"/>
</dbReference>
<dbReference type="Gene3D" id="3.30.300.30">
    <property type="match status" value="1"/>
</dbReference>
<dbReference type="PANTHER" id="PTHR43201:SF32">
    <property type="entry name" value="2-SUCCINYLBENZOATE--COA LIGASE, CHLOROPLASTIC_PEROXISOMAL"/>
    <property type="match status" value="1"/>
</dbReference>
<evidence type="ECO:0000256" key="1">
    <source>
        <dbReference type="SAM" id="MobiDB-lite"/>
    </source>
</evidence>
<gene>
    <name evidence="4" type="ORF">CSSPTR1EN2_LOCUS15385</name>
</gene>
<protein>
    <submittedName>
        <fullName evidence="4">Uncharacterized protein</fullName>
    </submittedName>
</protein>
<evidence type="ECO:0000313" key="4">
    <source>
        <dbReference type="EMBL" id="CAK9220316.1"/>
    </source>
</evidence>
<feature type="domain" description="AMP-binding enzyme C-terminal" evidence="3">
    <location>
        <begin position="484"/>
        <end position="589"/>
    </location>
</feature>
<evidence type="ECO:0000259" key="3">
    <source>
        <dbReference type="Pfam" id="PF13193"/>
    </source>
</evidence>
<keyword evidence="5" id="KW-1185">Reference proteome</keyword>
<feature type="region of interest" description="Disordered" evidence="1">
    <location>
        <begin position="606"/>
        <end position="631"/>
    </location>
</feature>
<dbReference type="InterPro" id="IPR000873">
    <property type="entry name" value="AMP-dep_synth/lig_dom"/>
</dbReference>
<dbReference type="EMBL" id="OZ019895">
    <property type="protein sequence ID" value="CAK9220316.1"/>
    <property type="molecule type" value="Genomic_DNA"/>
</dbReference>
<dbReference type="SUPFAM" id="SSF56801">
    <property type="entry name" value="Acetyl-CoA synthetase-like"/>
    <property type="match status" value="1"/>
</dbReference>
<dbReference type="Pfam" id="PF13193">
    <property type="entry name" value="AMP-binding_C"/>
    <property type="match status" value="1"/>
</dbReference>
<dbReference type="PANTHER" id="PTHR43201">
    <property type="entry name" value="ACYL-COA SYNTHETASE"/>
    <property type="match status" value="1"/>
</dbReference>